<evidence type="ECO:0000313" key="3">
    <source>
        <dbReference type="Proteomes" id="UP000639396"/>
    </source>
</evidence>
<dbReference type="NCBIfam" id="TIGR02669">
    <property type="entry name" value="SpoIID_LytB"/>
    <property type="match status" value="1"/>
</dbReference>
<dbReference type="InterPro" id="IPR007730">
    <property type="entry name" value="SPOR-like_dom"/>
</dbReference>
<dbReference type="Pfam" id="PF05036">
    <property type="entry name" value="SPOR"/>
    <property type="match status" value="1"/>
</dbReference>
<dbReference type="EMBL" id="JACXJA010000003">
    <property type="protein sequence ID" value="MBD2861026.1"/>
    <property type="molecule type" value="Genomic_DNA"/>
</dbReference>
<dbReference type="PROSITE" id="PS51724">
    <property type="entry name" value="SPOR"/>
    <property type="match status" value="1"/>
</dbReference>
<sequence length="701" mass="74141">MTRRVRPRRWAAVWLAAIVAAVISVPSAFTESYAAVPKLEHIRVALFLSSGTTYNVTVPAVTLSSPNGLDIGRRTASGFTQWSAVAPGAQARFSVDGYQVFLLETADQATAKLLQQALGATQDKPYVYQSVKLGKTVYQVYAGMYGSKEEANAAKQRIAVNASAAALLKGAATTVTGPLHWNAGDYASEAEAAGQATALRQQGLDAWPVILETAGASSYAVWIGEAADAEHLNTVKAQAAKISPNLALKPVDPAAPYLLKRDEWTGTAAIPHYSFNPDAHQVWVAPKDGTAAIAEKSGRQYRGALELSRHNGKLAVVNELPFEQYLVSVVGGELGESWPAEALKAQAVSARTFALSLGTKYQIAHVSDSSNDQVYYGVQQEGPNGTAAVAATAGEVIVSNGELIMPYFYSNGGGLTGDPVEVWGQPIPYIKSVQSPDEAAEKNKLLWHRVSLPGGKIGYIREDLVKESGERNGAGLPVVTVQSADVNVRPAPYVDDVRNGPIAKVSTGAKLVSLGKAPESNAYSWIRGPYTADELLKQLNGVLTKPVAGKLETLEVSKRGPSGRVTELKANGQPIPVAKPDQYRSALFSAPSTRFDIEETGRYTVSGAGGLTRAVQGSAGTLYAIGANGASAPLTGPNRIVLGAEGSVRVATKDTMFRLTGTGYGHGLGMSQWGALSLAESGHDYKSILMHYYNGITITKE</sequence>
<dbReference type="GO" id="GO:0042834">
    <property type="term" value="F:peptidoglycan binding"/>
    <property type="evidence" value="ECO:0007669"/>
    <property type="project" value="InterPro"/>
</dbReference>
<dbReference type="GO" id="GO:0030435">
    <property type="term" value="P:sporulation resulting in formation of a cellular spore"/>
    <property type="evidence" value="ECO:0007669"/>
    <property type="project" value="InterPro"/>
</dbReference>
<dbReference type="Proteomes" id="UP000639396">
    <property type="component" value="Unassembled WGS sequence"/>
</dbReference>
<dbReference type="InterPro" id="IPR013486">
    <property type="entry name" value="SpoIID/LytB"/>
</dbReference>
<dbReference type="AlphaFoldDB" id="A0A927C7N3"/>
<protein>
    <submittedName>
        <fullName evidence="2">SpoIID/LytB domain-containing protein</fullName>
    </submittedName>
</protein>
<reference evidence="2" key="1">
    <citation type="submission" date="2020-09" db="EMBL/GenBank/DDBJ databases">
        <title>A novel bacterium of genus Paenibacillus, isolated from South China Sea.</title>
        <authorList>
            <person name="Huang H."/>
            <person name="Mo K."/>
            <person name="Hu Y."/>
        </authorList>
    </citation>
    <scope>NUCLEOTIDE SEQUENCE</scope>
    <source>
        <strain evidence="2">IB182363</strain>
    </source>
</reference>
<dbReference type="Pfam" id="PF08486">
    <property type="entry name" value="SpoIID"/>
    <property type="match status" value="1"/>
</dbReference>
<feature type="domain" description="SPOR" evidence="1">
    <location>
        <begin position="92"/>
        <end position="171"/>
    </location>
</feature>
<organism evidence="2 3">
    <name type="scientific">Paenibacillus oceani</name>
    <dbReference type="NCBI Taxonomy" id="2772510"/>
    <lineage>
        <taxon>Bacteria</taxon>
        <taxon>Bacillati</taxon>
        <taxon>Bacillota</taxon>
        <taxon>Bacilli</taxon>
        <taxon>Bacillales</taxon>
        <taxon>Paenibacillaceae</taxon>
        <taxon>Paenibacillus</taxon>
    </lineage>
</organism>
<name>A0A927C7N3_9BACL</name>
<proteinExistence type="predicted"/>
<evidence type="ECO:0000313" key="2">
    <source>
        <dbReference type="EMBL" id="MBD2861026.1"/>
    </source>
</evidence>
<dbReference type="RefSeq" id="WP_190924643.1">
    <property type="nucleotide sequence ID" value="NZ_JACXJA010000003.1"/>
</dbReference>
<evidence type="ECO:0000259" key="1">
    <source>
        <dbReference type="PROSITE" id="PS51724"/>
    </source>
</evidence>
<keyword evidence="3" id="KW-1185">Reference proteome</keyword>
<comment type="caution">
    <text evidence="2">The sequence shown here is derived from an EMBL/GenBank/DDBJ whole genome shotgun (WGS) entry which is preliminary data.</text>
</comment>
<gene>
    <name evidence="2" type="ORF">IDH45_03370</name>
</gene>
<accession>A0A927C7N3</accession>
<dbReference type="InterPro" id="IPR013693">
    <property type="entry name" value="SpoIID/LytB_N"/>
</dbReference>